<evidence type="ECO:0000256" key="1">
    <source>
        <dbReference type="ARBA" id="ARBA00023186"/>
    </source>
</evidence>
<dbReference type="PROSITE" id="PS00636">
    <property type="entry name" value="DNAJ_1"/>
    <property type="match status" value="1"/>
</dbReference>
<dbReference type="GO" id="GO:0051087">
    <property type="term" value="F:protein-folding chaperone binding"/>
    <property type="evidence" value="ECO:0007669"/>
    <property type="project" value="TreeGrafter"/>
</dbReference>
<dbReference type="Gene3D" id="2.60.260.20">
    <property type="entry name" value="Urease metallochaperone UreE, N-terminal domain"/>
    <property type="match status" value="2"/>
</dbReference>
<dbReference type="AlphaFoldDB" id="A0A443NGJ6"/>
<feature type="domain" description="J" evidence="2">
    <location>
        <begin position="4"/>
        <end position="70"/>
    </location>
</feature>
<comment type="caution">
    <text evidence="3">The sequence shown here is derived from an EMBL/GenBank/DDBJ whole genome shotgun (WGS) entry which is preliminary data.</text>
</comment>
<organism evidence="3 4">
    <name type="scientific">Cinnamomum micranthum f. kanehirae</name>
    <dbReference type="NCBI Taxonomy" id="337451"/>
    <lineage>
        <taxon>Eukaryota</taxon>
        <taxon>Viridiplantae</taxon>
        <taxon>Streptophyta</taxon>
        <taxon>Embryophyta</taxon>
        <taxon>Tracheophyta</taxon>
        <taxon>Spermatophyta</taxon>
        <taxon>Magnoliopsida</taxon>
        <taxon>Magnoliidae</taxon>
        <taxon>Laurales</taxon>
        <taxon>Lauraceae</taxon>
        <taxon>Cinnamomum</taxon>
    </lineage>
</organism>
<dbReference type="Gene3D" id="1.10.287.110">
    <property type="entry name" value="DnaJ domain"/>
    <property type="match status" value="1"/>
</dbReference>
<dbReference type="SMART" id="SM00271">
    <property type="entry name" value="DnaJ"/>
    <property type="match status" value="1"/>
</dbReference>
<proteinExistence type="predicted"/>
<sequence length="305" mass="34179">MGVDYYNILKVSRSATDEDLKRAYKRLAMVWHPDKNPRNKKEAEARFKQICEAYDVLSDPQKRQIYDQFGEEALKSGVSQPQANGFRYNSRNPDEIFNEFFGGGGGGSSPFPPSESFYRADGPPRKAAPVENKLPCSLEELFSGSKRKMRISRNVLDPSGKTKNVEEILTIDIKPGWKKGTKITFPEKGHEQPNIIPSDLIFVIEEKPHGIYKRDGNDLVVNRRISLVDALAGTTISLPTLDGRTLTIPVTDVIKPGYEMVVPKEGMPIAKEPGNKGNLRIKFDVKFPSRLTAEQKSSLRQVLGE</sequence>
<dbReference type="GO" id="GO:0051082">
    <property type="term" value="F:unfolded protein binding"/>
    <property type="evidence" value="ECO:0007669"/>
    <property type="project" value="InterPro"/>
</dbReference>
<dbReference type="Proteomes" id="UP000283530">
    <property type="component" value="Unassembled WGS sequence"/>
</dbReference>
<dbReference type="InterPro" id="IPR051339">
    <property type="entry name" value="DnaJ_subfamily_B"/>
</dbReference>
<dbReference type="CDD" id="cd06257">
    <property type="entry name" value="DnaJ"/>
    <property type="match status" value="1"/>
</dbReference>
<dbReference type="InterPro" id="IPR008971">
    <property type="entry name" value="HSP40/DnaJ_pept-bd"/>
</dbReference>
<dbReference type="GO" id="GO:0005829">
    <property type="term" value="C:cytosol"/>
    <property type="evidence" value="ECO:0007669"/>
    <property type="project" value="TreeGrafter"/>
</dbReference>
<dbReference type="PRINTS" id="PR00625">
    <property type="entry name" value="JDOMAIN"/>
</dbReference>
<evidence type="ECO:0000313" key="4">
    <source>
        <dbReference type="Proteomes" id="UP000283530"/>
    </source>
</evidence>
<gene>
    <name evidence="3" type="ORF">CKAN_00613100</name>
</gene>
<dbReference type="GO" id="GO:0006457">
    <property type="term" value="P:protein folding"/>
    <property type="evidence" value="ECO:0007669"/>
    <property type="project" value="InterPro"/>
</dbReference>
<dbReference type="PANTHER" id="PTHR24078:SF175">
    <property type="entry name" value="DNAJ HEAT SHOCK FAMILY PROTEIN"/>
    <property type="match status" value="1"/>
</dbReference>
<dbReference type="FunFam" id="2.60.260.20:FF:000002">
    <property type="entry name" value="Dnaj homolog subfamily b member"/>
    <property type="match status" value="1"/>
</dbReference>
<dbReference type="EMBL" id="QPKB01000002">
    <property type="protein sequence ID" value="RWR77635.1"/>
    <property type="molecule type" value="Genomic_DNA"/>
</dbReference>
<dbReference type="InterPro" id="IPR001623">
    <property type="entry name" value="DnaJ_domain"/>
</dbReference>
<accession>A0A443NGJ6</accession>
<dbReference type="SUPFAM" id="SSF49493">
    <property type="entry name" value="HSP40/DnaJ peptide-binding domain"/>
    <property type="match status" value="2"/>
</dbReference>
<dbReference type="SUPFAM" id="SSF46565">
    <property type="entry name" value="Chaperone J-domain"/>
    <property type="match status" value="1"/>
</dbReference>
<keyword evidence="4" id="KW-1185">Reference proteome</keyword>
<dbReference type="CDD" id="cd10747">
    <property type="entry name" value="DnaJ_C"/>
    <property type="match status" value="1"/>
</dbReference>
<evidence type="ECO:0000259" key="2">
    <source>
        <dbReference type="PROSITE" id="PS50076"/>
    </source>
</evidence>
<dbReference type="STRING" id="337451.A0A443NGJ6"/>
<dbReference type="Pfam" id="PF00226">
    <property type="entry name" value="DnaJ"/>
    <property type="match status" value="1"/>
</dbReference>
<dbReference type="OrthoDB" id="550424at2759"/>
<reference evidence="3 4" key="1">
    <citation type="journal article" date="2019" name="Nat. Plants">
        <title>Stout camphor tree genome fills gaps in understanding of flowering plant genome evolution.</title>
        <authorList>
            <person name="Chaw S.M."/>
            <person name="Liu Y.C."/>
            <person name="Wu Y.W."/>
            <person name="Wang H.Y."/>
            <person name="Lin C.I."/>
            <person name="Wu C.S."/>
            <person name="Ke H.M."/>
            <person name="Chang L.Y."/>
            <person name="Hsu C.Y."/>
            <person name="Yang H.T."/>
            <person name="Sudianto E."/>
            <person name="Hsu M.H."/>
            <person name="Wu K.P."/>
            <person name="Wang L.N."/>
            <person name="Leebens-Mack J.H."/>
            <person name="Tsai I.J."/>
        </authorList>
    </citation>
    <scope>NUCLEOTIDE SEQUENCE [LARGE SCALE GENOMIC DNA]</scope>
    <source>
        <strain evidence="4">cv. Chaw 1501</strain>
        <tissue evidence="3">Young leaves</tissue>
    </source>
</reference>
<name>A0A443NGJ6_9MAGN</name>
<dbReference type="InterPro" id="IPR036869">
    <property type="entry name" value="J_dom_sf"/>
</dbReference>
<dbReference type="FunFam" id="2.60.260.20:FF:000030">
    <property type="entry name" value="DNAJ heat shock family protein"/>
    <property type="match status" value="1"/>
</dbReference>
<dbReference type="PROSITE" id="PS50076">
    <property type="entry name" value="DNAJ_2"/>
    <property type="match status" value="1"/>
</dbReference>
<dbReference type="InterPro" id="IPR018253">
    <property type="entry name" value="DnaJ_domain_CS"/>
</dbReference>
<protein>
    <submittedName>
        <fullName evidence="3">DnaJ subfamily B member 4</fullName>
    </submittedName>
</protein>
<dbReference type="InterPro" id="IPR002939">
    <property type="entry name" value="DnaJ_C"/>
</dbReference>
<dbReference type="Pfam" id="PF01556">
    <property type="entry name" value="DnaJ_C"/>
    <property type="match status" value="1"/>
</dbReference>
<evidence type="ECO:0000313" key="3">
    <source>
        <dbReference type="EMBL" id="RWR77635.1"/>
    </source>
</evidence>
<dbReference type="PANTHER" id="PTHR24078">
    <property type="entry name" value="DNAJ HOMOLOG SUBFAMILY C MEMBER"/>
    <property type="match status" value="1"/>
</dbReference>
<keyword evidence="1" id="KW-0143">Chaperone</keyword>